<reference evidence="2" key="2">
    <citation type="journal article" date="2019" name="IMA Fungus">
        <title>Genome sequencing and comparison of five Tilletia species to identify candidate genes for the detection of regulated species infecting wheat.</title>
        <authorList>
            <person name="Nguyen H.D.T."/>
            <person name="Sultana T."/>
            <person name="Kesanakurti P."/>
            <person name="Hambleton S."/>
        </authorList>
    </citation>
    <scope>NUCLEOTIDE SEQUENCE</scope>
    <source>
        <strain evidence="2">DAOMC 236422</strain>
    </source>
</reference>
<evidence type="ECO:0000313" key="2">
    <source>
        <dbReference type="EMBL" id="KAE8270708.1"/>
    </source>
</evidence>
<sequence>MKGSTIIMLMIASVSASRFGLEEEFARTEGHSLPGFQRRRTVSSEERSVNSLADSTFIKKRLDRTGIVHIPAFIPHEGPIPELIAPASALERLKAIGKTAGVVTGIGAPLLGAGALGLYLSTRFPIEDPARRSALVMVDTDTQAKTKAHNPLSNPAKAMMIDVQARDELSKITKVLVGMPLGLGAIALGWYLGIVVPKPHHHHDHAPQGP</sequence>
<feature type="chain" id="PRO_5036457317" evidence="1">
    <location>
        <begin position="17"/>
        <end position="210"/>
    </location>
</feature>
<organism evidence="2 3">
    <name type="scientific">Tilletia walkeri</name>
    <dbReference type="NCBI Taxonomy" id="117179"/>
    <lineage>
        <taxon>Eukaryota</taxon>
        <taxon>Fungi</taxon>
        <taxon>Dikarya</taxon>
        <taxon>Basidiomycota</taxon>
        <taxon>Ustilaginomycotina</taxon>
        <taxon>Exobasidiomycetes</taxon>
        <taxon>Tilletiales</taxon>
        <taxon>Tilletiaceae</taxon>
        <taxon>Tilletia</taxon>
    </lineage>
</organism>
<keyword evidence="1" id="KW-0732">Signal</keyword>
<feature type="signal peptide" evidence="1">
    <location>
        <begin position="1"/>
        <end position="16"/>
    </location>
</feature>
<evidence type="ECO:0000256" key="1">
    <source>
        <dbReference type="SAM" id="SignalP"/>
    </source>
</evidence>
<evidence type="ECO:0000313" key="3">
    <source>
        <dbReference type="Proteomes" id="UP000078113"/>
    </source>
</evidence>
<dbReference type="AlphaFoldDB" id="A0A8X7T7U8"/>
<comment type="caution">
    <text evidence="2">The sequence shown here is derived from an EMBL/GenBank/DDBJ whole genome shotgun (WGS) entry which is preliminary data.</text>
</comment>
<protein>
    <submittedName>
        <fullName evidence="2">Uncharacterized protein</fullName>
    </submittedName>
</protein>
<accession>A0A8X7T7U8</accession>
<proteinExistence type="predicted"/>
<gene>
    <name evidence="2" type="ORF">A4X09_0g1618</name>
</gene>
<name>A0A8X7T7U8_9BASI</name>
<reference evidence="2" key="1">
    <citation type="submission" date="2016-04" db="EMBL/GenBank/DDBJ databases">
        <authorList>
            <person name="Nguyen H.D."/>
            <person name="Samba Siva P."/>
            <person name="Cullis J."/>
            <person name="Levesque C.A."/>
            <person name="Hambleton S."/>
        </authorList>
    </citation>
    <scope>NUCLEOTIDE SEQUENCE</scope>
    <source>
        <strain evidence="2">DAOMC 236422</strain>
    </source>
</reference>
<keyword evidence="3" id="KW-1185">Reference proteome</keyword>
<dbReference type="EMBL" id="LWDG02000040">
    <property type="protein sequence ID" value="KAE8270708.1"/>
    <property type="molecule type" value="Genomic_DNA"/>
</dbReference>
<dbReference type="Proteomes" id="UP000078113">
    <property type="component" value="Unassembled WGS sequence"/>
</dbReference>